<keyword evidence="3 5" id="KW-0375">Hydrogen ion transport</keyword>
<comment type="subunit">
    <text evidence="5">V-ATPase is a heteromultimeric enzyme made up of two complexes: the ATP-hydrolytic V1 complex and the proton translocation V0 complex.</text>
</comment>
<gene>
    <name evidence="7" type="ORF">RF11_04218</name>
</gene>
<comment type="similarity">
    <text evidence="1 5">Belongs to the V-ATPase G subunit family.</text>
</comment>
<feature type="coiled-coil region" evidence="6">
    <location>
        <begin position="30"/>
        <end position="93"/>
    </location>
</feature>
<dbReference type="GO" id="GO:0016887">
    <property type="term" value="F:ATP hydrolysis activity"/>
    <property type="evidence" value="ECO:0007669"/>
    <property type="project" value="TreeGrafter"/>
</dbReference>
<reference evidence="7 8" key="1">
    <citation type="journal article" date="2014" name="Genome Biol. Evol.">
        <title>The genome of the myxosporean Thelohanellus kitauei shows adaptations to nutrient acquisition within its fish host.</title>
        <authorList>
            <person name="Yang Y."/>
            <person name="Xiong J."/>
            <person name="Zhou Z."/>
            <person name="Huo F."/>
            <person name="Miao W."/>
            <person name="Ran C."/>
            <person name="Liu Y."/>
            <person name="Zhang J."/>
            <person name="Feng J."/>
            <person name="Wang M."/>
            <person name="Wang M."/>
            <person name="Wang L."/>
            <person name="Yao B."/>
        </authorList>
    </citation>
    <scope>NUCLEOTIDE SEQUENCE [LARGE SCALE GENOMIC DNA]</scope>
    <source>
        <strain evidence="7">Wuqing</strain>
    </source>
</reference>
<proteinExistence type="inferred from homology"/>
<dbReference type="NCBIfam" id="TIGR01147">
    <property type="entry name" value="V_ATP_synt_G"/>
    <property type="match status" value="1"/>
</dbReference>
<comment type="caution">
    <text evidence="7">The sequence shown here is derived from an EMBL/GenBank/DDBJ whole genome shotgun (WGS) entry which is preliminary data.</text>
</comment>
<evidence type="ECO:0000313" key="7">
    <source>
        <dbReference type="EMBL" id="KII69103.1"/>
    </source>
</evidence>
<protein>
    <recommendedName>
        <fullName evidence="5">V-type proton ATPase subunit G</fullName>
    </recommendedName>
</protein>
<evidence type="ECO:0000256" key="2">
    <source>
        <dbReference type="ARBA" id="ARBA00022448"/>
    </source>
</evidence>
<dbReference type="InterPro" id="IPR005124">
    <property type="entry name" value="V-ATPase_G"/>
</dbReference>
<dbReference type="GO" id="GO:0000221">
    <property type="term" value="C:vacuolar proton-transporting V-type ATPase, V1 domain"/>
    <property type="evidence" value="ECO:0007669"/>
    <property type="project" value="TreeGrafter"/>
</dbReference>
<dbReference type="GO" id="GO:0046961">
    <property type="term" value="F:proton-transporting ATPase activity, rotational mechanism"/>
    <property type="evidence" value="ECO:0007669"/>
    <property type="project" value="InterPro"/>
</dbReference>
<name>A0A0C2JIG8_THEKT</name>
<dbReference type="Gene3D" id="1.20.5.2950">
    <property type="match status" value="1"/>
</dbReference>
<keyword evidence="6" id="KW-0175">Coiled coil</keyword>
<evidence type="ECO:0000256" key="6">
    <source>
        <dbReference type="SAM" id="Coils"/>
    </source>
</evidence>
<evidence type="ECO:0000256" key="5">
    <source>
        <dbReference type="RuleBase" id="RU364019"/>
    </source>
</evidence>
<sequence>MSNKMGVIQPLLQGEKRANELVAAARERRSQRLKEAKDDALSEIEAIRDECEANYKQKLRSQEEIENLKAYVRKQTEEKIEEMRESVRVNKSEAIQEILGCVKNINLSLNINYERGG</sequence>
<evidence type="ECO:0000256" key="4">
    <source>
        <dbReference type="ARBA" id="ARBA00023065"/>
    </source>
</evidence>
<dbReference type="PANTHER" id="PTHR12713:SF11">
    <property type="entry name" value="V-TYPE PROTON ATPASE SUBUNIT G"/>
    <property type="match status" value="1"/>
</dbReference>
<organism evidence="7 8">
    <name type="scientific">Thelohanellus kitauei</name>
    <name type="common">Myxosporean</name>
    <dbReference type="NCBI Taxonomy" id="669202"/>
    <lineage>
        <taxon>Eukaryota</taxon>
        <taxon>Metazoa</taxon>
        <taxon>Cnidaria</taxon>
        <taxon>Myxozoa</taxon>
        <taxon>Myxosporea</taxon>
        <taxon>Bivalvulida</taxon>
        <taxon>Platysporina</taxon>
        <taxon>Myxobolidae</taxon>
        <taxon>Thelohanellus</taxon>
    </lineage>
</organism>
<keyword evidence="2 5" id="KW-0813">Transport</keyword>
<evidence type="ECO:0000256" key="1">
    <source>
        <dbReference type="ARBA" id="ARBA00010066"/>
    </source>
</evidence>
<evidence type="ECO:0000313" key="8">
    <source>
        <dbReference type="Proteomes" id="UP000031668"/>
    </source>
</evidence>
<keyword evidence="8" id="KW-1185">Reference proteome</keyword>
<dbReference type="Proteomes" id="UP000031668">
    <property type="component" value="Unassembled WGS sequence"/>
</dbReference>
<comment type="function">
    <text evidence="5">Subunit of the V1 complex of vacuolar(H+)-ATPase (V-ATPase), a multisubunit enzyme composed of a peripheral complex (V1) that hydrolyzes ATP and a membrane integral complex (V0) that translocates protons. V-ATPase is responsible for acidifying and maintaining the pH of intracellular compartments and in some cell types, is targeted to the plasma membrane, where it is responsible for acidifying the extracellular environment.</text>
</comment>
<evidence type="ECO:0000256" key="3">
    <source>
        <dbReference type="ARBA" id="ARBA00022781"/>
    </source>
</evidence>
<keyword evidence="4 5" id="KW-0406">Ion transport</keyword>
<dbReference type="Pfam" id="PF03179">
    <property type="entry name" value="V-ATPase_G"/>
    <property type="match status" value="1"/>
</dbReference>
<dbReference type="EMBL" id="JWZT01002592">
    <property type="protein sequence ID" value="KII69103.1"/>
    <property type="molecule type" value="Genomic_DNA"/>
</dbReference>
<dbReference type="AlphaFoldDB" id="A0A0C2JIG8"/>
<dbReference type="OrthoDB" id="250802at2759"/>
<dbReference type="PANTHER" id="PTHR12713">
    <property type="entry name" value="VACUOLAR ATP SYNTHASE SUBUNIT G"/>
    <property type="match status" value="1"/>
</dbReference>
<accession>A0A0C2JIG8</accession>